<dbReference type="Pfam" id="PF00072">
    <property type="entry name" value="Response_reg"/>
    <property type="match status" value="1"/>
</dbReference>
<dbReference type="EMBL" id="JAQNDK010000001">
    <property type="protein sequence ID" value="MDC0678297.1"/>
    <property type="molecule type" value="Genomic_DNA"/>
</dbReference>
<dbReference type="SUPFAM" id="SSF52172">
    <property type="entry name" value="CheY-like"/>
    <property type="match status" value="1"/>
</dbReference>
<organism evidence="4 5">
    <name type="scientific">Sorangium atrum</name>
    <dbReference type="NCBI Taxonomy" id="2995308"/>
    <lineage>
        <taxon>Bacteria</taxon>
        <taxon>Pseudomonadati</taxon>
        <taxon>Myxococcota</taxon>
        <taxon>Polyangia</taxon>
        <taxon>Polyangiales</taxon>
        <taxon>Polyangiaceae</taxon>
        <taxon>Sorangium</taxon>
    </lineage>
</organism>
<protein>
    <submittedName>
        <fullName evidence="4">Response regulator</fullName>
    </submittedName>
</protein>
<proteinExistence type="predicted"/>
<dbReference type="InterPro" id="IPR001789">
    <property type="entry name" value="Sig_transdc_resp-reg_receiver"/>
</dbReference>
<dbReference type="PANTHER" id="PTHR44591">
    <property type="entry name" value="STRESS RESPONSE REGULATOR PROTEIN 1"/>
    <property type="match status" value="1"/>
</dbReference>
<name>A0ABT5BW42_9BACT</name>
<evidence type="ECO:0000256" key="1">
    <source>
        <dbReference type="ARBA" id="ARBA00022553"/>
    </source>
</evidence>
<evidence type="ECO:0000313" key="4">
    <source>
        <dbReference type="EMBL" id="MDC0678297.1"/>
    </source>
</evidence>
<dbReference type="PANTHER" id="PTHR44591:SF3">
    <property type="entry name" value="RESPONSE REGULATORY DOMAIN-CONTAINING PROTEIN"/>
    <property type="match status" value="1"/>
</dbReference>
<dbReference type="InterPro" id="IPR011006">
    <property type="entry name" value="CheY-like_superfamily"/>
</dbReference>
<dbReference type="PROSITE" id="PS50110">
    <property type="entry name" value="RESPONSE_REGULATORY"/>
    <property type="match status" value="1"/>
</dbReference>
<accession>A0ABT5BW42</accession>
<feature type="modified residue" description="4-aspartylphosphate" evidence="2">
    <location>
        <position position="52"/>
    </location>
</feature>
<reference evidence="4 5" key="1">
    <citation type="submission" date="2023-01" db="EMBL/GenBank/DDBJ databases">
        <title>Minimal conservation of predation-associated metabolite biosynthetic gene clusters underscores biosynthetic potential of Myxococcota including descriptions for ten novel species: Archangium lansinium sp. nov., Myxococcus landrumus sp. nov., Nannocystis bai.</title>
        <authorList>
            <person name="Ahearne A."/>
            <person name="Stevens C."/>
            <person name="Dowd S."/>
        </authorList>
    </citation>
    <scope>NUCLEOTIDE SEQUENCE [LARGE SCALE GENOMIC DNA]</scope>
    <source>
        <strain evidence="4 5">WIWO2</strain>
    </source>
</reference>
<keyword evidence="5" id="KW-1185">Reference proteome</keyword>
<dbReference type="InterPro" id="IPR050595">
    <property type="entry name" value="Bact_response_regulator"/>
</dbReference>
<evidence type="ECO:0000256" key="2">
    <source>
        <dbReference type="PROSITE-ProRule" id="PRU00169"/>
    </source>
</evidence>
<dbReference type="SMART" id="SM00448">
    <property type="entry name" value="REC"/>
    <property type="match status" value="1"/>
</dbReference>
<evidence type="ECO:0000259" key="3">
    <source>
        <dbReference type="PROSITE" id="PS50110"/>
    </source>
</evidence>
<gene>
    <name evidence="4" type="ORF">POL72_11175</name>
</gene>
<comment type="caution">
    <text evidence="4">The sequence shown here is derived from an EMBL/GenBank/DDBJ whole genome shotgun (WGS) entry which is preliminary data.</text>
</comment>
<keyword evidence="1 2" id="KW-0597">Phosphoprotein</keyword>
<dbReference type="Gene3D" id="3.40.50.2300">
    <property type="match status" value="1"/>
</dbReference>
<feature type="domain" description="Response regulatory" evidence="3">
    <location>
        <begin position="3"/>
        <end position="118"/>
    </location>
</feature>
<dbReference type="Proteomes" id="UP001217485">
    <property type="component" value="Unassembled WGS sequence"/>
</dbReference>
<dbReference type="RefSeq" id="WP_272095090.1">
    <property type="nucleotide sequence ID" value="NZ_JAQNDK010000001.1"/>
</dbReference>
<sequence length="127" mass="14028">MADLLLVDDSHDINEAMEMLLTAEGHRVRIATDGRAGLRALEERFPDLIVLDVEMPDLDGPGMACRMLIENSGREKIPIVFVSGAEGLHEIARRIGTPYMLGKPCDPDKLLSMLARALEERIAPRPP</sequence>
<evidence type="ECO:0000313" key="5">
    <source>
        <dbReference type="Proteomes" id="UP001217485"/>
    </source>
</evidence>